<evidence type="ECO:0000256" key="1">
    <source>
        <dbReference type="SAM" id="MobiDB-lite"/>
    </source>
</evidence>
<name>A0A8S9UTR9_PHYIN</name>
<proteinExistence type="predicted"/>
<evidence type="ECO:0000313" key="2">
    <source>
        <dbReference type="EMBL" id="KAF4142682.1"/>
    </source>
</evidence>
<reference evidence="2" key="1">
    <citation type="submission" date="2020-03" db="EMBL/GenBank/DDBJ databases">
        <title>Hybrid Assembly of Korean Phytophthora infestans isolates.</title>
        <authorList>
            <person name="Prokchorchik M."/>
            <person name="Lee Y."/>
            <person name="Seo J."/>
            <person name="Cho J.-H."/>
            <person name="Park Y.-E."/>
            <person name="Jang D.-C."/>
            <person name="Im J.-S."/>
            <person name="Choi J.-G."/>
            <person name="Park H.-J."/>
            <person name="Lee G.-B."/>
            <person name="Lee Y.-G."/>
            <person name="Hong S.-Y."/>
            <person name="Cho K."/>
            <person name="Sohn K.H."/>
        </authorList>
    </citation>
    <scope>NUCLEOTIDE SEQUENCE</scope>
    <source>
        <strain evidence="2">KR_2_A2</strain>
    </source>
</reference>
<dbReference type="Proteomes" id="UP000704712">
    <property type="component" value="Unassembled WGS sequence"/>
</dbReference>
<feature type="compositionally biased region" description="Gly residues" evidence="1">
    <location>
        <begin position="399"/>
        <end position="408"/>
    </location>
</feature>
<accession>A0A8S9UTR9</accession>
<evidence type="ECO:0000313" key="3">
    <source>
        <dbReference type="Proteomes" id="UP000704712"/>
    </source>
</evidence>
<gene>
    <name evidence="2" type="ORF">GN958_ATG08146</name>
</gene>
<sequence length="429" mass="45152">MPTMLSSDLDEEKKRADPIIPVAAIPSAIPSAIPVTAISAVRADPAVPPPTSDPYLLPRSPCQLPVQSVTVETDSRAIDNLRGYSNSEHGSANHGSVVVFTETVSSTIDNLRGDDSAQMATNMRENSFQLPVQSVSVETDGTTIDSLHAYSNSKCGSAWSVASKVTIEHLHEDGNSQNTVIATKSPFQRRLHHTGPIWLADYDPDGYGYISSGCEIPLYHMPSTVESLLANLQTLVDREDLRDMLQLKPLPRAPTASSNGMPDLPKQDVDPHLLFELHGQLKRILSHVRRHLSAIISTEVVDSTTNGLRENDDTPMIRRPMLTSQIARVADMGIAATGMGLMLAAVRRVGSDGGDGSDGYGGGYGGDGYGGDGYASDVGGDGYDGVGSDGGDGSDEYDGGGSGGVYGGDGQMGSVLTAEMATTGMTESA</sequence>
<feature type="region of interest" description="Disordered" evidence="1">
    <location>
        <begin position="380"/>
        <end position="408"/>
    </location>
</feature>
<comment type="caution">
    <text evidence="2">The sequence shown here is derived from an EMBL/GenBank/DDBJ whole genome shotgun (WGS) entry which is preliminary data.</text>
</comment>
<protein>
    <submittedName>
        <fullName evidence="2">Uncharacterized protein</fullName>
    </submittedName>
</protein>
<organism evidence="2 3">
    <name type="scientific">Phytophthora infestans</name>
    <name type="common">Potato late blight agent</name>
    <name type="synonym">Botrytis infestans</name>
    <dbReference type="NCBI Taxonomy" id="4787"/>
    <lineage>
        <taxon>Eukaryota</taxon>
        <taxon>Sar</taxon>
        <taxon>Stramenopiles</taxon>
        <taxon>Oomycota</taxon>
        <taxon>Peronosporomycetes</taxon>
        <taxon>Peronosporales</taxon>
        <taxon>Peronosporaceae</taxon>
        <taxon>Phytophthora</taxon>
    </lineage>
</organism>
<dbReference type="EMBL" id="JAACNO010001161">
    <property type="protein sequence ID" value="KAF4142682.1"/>
    <property type="molecule type" value="Genomic_DNA"/>
</dbReference>
<dbReference type="AlphaFoldDB" id="A0A8S9UTR9"/>
<feature type="compositionally biased region" description="Gly residues" evidence="1">
    <location>
        <begin position="380"/>
        <end position="391"/>
    </location>
</feature>